<organism evidence="10 11">
    <name type="scientific">Coralloluteibacterium thermophilum</name>
    <dbReference type="NCBI Taxonomy" id="2707049"/>
    <lineage>
        <taxon>Bacteria</taxon>
        <taxon>Pseudomonadati</taxon>
        <taxon>Pseudomonadota</taxon>
        <taxon>Gammaproteobacteria</taxon>
        <taxon>Lysobacterales</taxon>
        <taxon>Lysobacteraceae</taxon>
        <taxon>Coralloluteibacterium</taxon>
    </lineage>
</organism>
<dbReference type="InterPro" id="IPR030923">
    <property type="entry name" value="LptG"/>
</dbReference>
<reference evidence="11" key="1">
    <citation type="journal article" date="2019" name="Int. J. Syst. Evol. Microbiol.">
        <title>The Global Catalogue of Microorganisms (GCM) 10K type strain sequencing project: providing services to taxonomists for standard genome sequencing and annotation.</title>
        <authorList>
            <consortium name="The Broad Institute Genomics Platform"/>
            <consortium name="The Broad Institute Genome Sequencing Center for Infectious Disease"/>
            <person name="Wu L."/>
            <person name="Ma J."/>
        </authorList>
    </citation>
    <scope>NUCLEOTIDE SEQUENCE [LARGE SCALE GENOMIC DNA]</scope>
    <source>
        <strain evidence="11">CGMCC 1.13574</strain>
    </source>
</reference>
<evidence type="ECO:0000256" key="6">
    <source>
        <dbReference type="ARBA" id="ARBA00022989"/>
    </source>
</evidence>
<dbReference type="PANTHER" id="PTHR33529:SF2">
    <property type="entry name" value="LIPOPOLYSACCHARIDE EXPORT SYSTEM PERMEASE PROTEIN LPTG"/>
    <property type="match status" value="1"/>
</dbReference>
<dbReference type="NCBIfam" id="TIGR04408">
    <property type="entry name" value="LptG_lptG"/>
    <property type="match status" value="1"/>
</dbReference>
<dbReference type="PANTHER" id="PTHR33529">
    <property type="entry name" value="SLR0882 PROTEIN-RELATED"/>
    <property type="match status" value="1"/>
</dbReference>
<feature type="transmembrane region" description="Helical" evidence="9">
    <location>
        <begin position="71"/>
        <end position="90"/>
    </location>
</feature>
<evidence type="ECO:0000256" key="8">
    <source>
        <dbReference type="ARBA" id="ARBA00026081"/>
    </source>
</evidence>
<proteinExistence type="inferred from homology"/>
<evidence type="ECO:0000313" key="11">
    <source>
        <dbReference type="Proteomes" id="UP001595892"/>
    </source>
</evidence>
<evidence type="ECO:0000256" key="4">
    <source>
        <dbReference type="ARBA" id="ARBA00022475"/>
    </source>
</evidence>
<feature type="transmembrane region" description="Helical" evidence="9">
    <location>
        <begin position="102"/>
        <end position="123"/>
    </location>
</feature>
<evidence type="ECO:0000256" key="5">
    <source>
        <dbReference type="ARBA" id="ARBA00022692"/>
    </source>
</evidence>
<accession>A0ABV9NHW2</accession>
<dbReference type="EMBL" id="JBHSGG010000002">
    <property type="protein sequence ID" value="MFC4726806.1"/>
    <property type="molecule type" value="Genomic_DNA"/>
</dbReference>
<protein>
    <submittedName>
        <fullName evidence="10">LPS export ABC transporter permease LptG</fullName>
    </submittedName>
</protein>
<comment type="caution">
    <text evidence="10">The sequence shown here is derived from an EMBL/GenBank/DDBJ whole genome shotgun (WGS) entry which is preliminary data.</text>
</comment>
<comment type="subcellular location">
    <subcellularLocation>
        <location evidence="2">Cell membrane</location>
        <topology evidence="2">Multi-pass membrane protein</topology>
    </subcellularLocation>
</comment>
<gene>
    <name evidence="10" type="primary">lptG</name>
    <name evidence="10" type="ORF">ACFO3Q_01255</name>
</gene>
<comment type="subunit">
    <text evidence="8">Component of the lipopolysaccharide transport and assembly complex. The LptBFG transporter is composed of two ATP-binding proteins (LptB) and two transmembrane proteins (LptF and LptG).</text>
</comment>
<feature type="transmembrane region" description="Helical" evidence="9">
    <location>
        <begin position="343"/>
        <end position="362"/>
    </location>
</feature>
<keyword evidence="11" id="KW-1185">Reference proteome</keyword>
<evidence type="ECO:0000256" key="3">
    <source>
        <dbReference type="ARBA" id="ARBA00007725"/>
    </source>
</evidence>
<dbReference type="InterPro" id="IPR005495">
    <property type="entry name" value="LptG/LptF_permease"/>
</dbReference>
<comment type="similarity">
    <text evidence="3">Belongs to the LptF/LptG family.</text>
</comment>
<dbReference type="Pfam" id="PF03739">
    <property type="entry name" value="LptF_LptG"/>
    <property type="match status" value="1"/>
</dbReference>
<evidence type="ECO:0000256" key="2">
    <source>
        <dbReference type="ARBA" id="ARBA00004651"/>
    </source>
</evidence>
<feature type="transmembrane region" description="Helical" evidence="9">
    <location>
        <begin position="287"/>
        <end position="305"/>
    </location>
</feature>
<evidence type="ECO:0000256" key="9">
    <source>
        <dbReference type="SAM" id="Phobius"/>
    </source>
</evidence>
<keyword evidence="7 9" id="KW-0472">Membrane</keyword>
<sequence length="368" mass="40179">MKLAALRPRLHDRYVARAVLTSLLSAWAVLLAFDLVGAVVGELGDVGDGGYTFGHMLVGVLFSVPRRLYDLYPSAAVLGSILGLGALAASSELTALRAAGISRLRISLGALLTVFGLTAAMVVTGETLGPMGEARAASIVSAARSGDSILSRFSGLWARDGDTFVNVRAGSSRGRGREGYVELADVRLYEFDDDGRLLTLSRARSAELRPTGSVLREVHRTRFGEREAIVERVAEEPWETSLDGDTLTTSLVRPRYLSTAQLYETIQYMRANSLDSRHFESFFWAHWFYPINVLALCLAAMPFAFGQLRSGGFGKRLFLGIVFGLGFVLAQMMLNGLAQVYGIPMWLTNLLPPAILLGIAVWQYRRTH</sequence>
<keyword evidence="6 9" id="KW-1133">Transmembrane helix</keyword>
<dbReference type="Proteomes" id="UP001595892">
    <property type="component" value="Unassembled WGS sequence"/>
</dbReference>
<dbReference type="RefSeq" id="WP_377002758.1">
    <property type="nucleotide sequence ID" value="NZ_JBHSGG010000002.1"/>
</dbReference>
<evidence type="ECO:0000313" key="10">
    <source>
        <dbReference type="EMBL" id="MFC4726806.1"/>
    </source>
</evidence>
<name>A0ABV9NHW2_9GAMM</name>
<evidence type="ECO:0000256" key="7">
    <source>
        <dbReference type="ARBA" id="ARBA00023136"/>
    </source>
</evidence>
<feature type="transmembrane region" description="Helical" evidence="9">
    <location>
        <begin position="317"/>
        <end position="337"/>
    </location>
</feature>
<comment type="function">
    <text evidence="1">Part of the ABC transporter complex LptBFG involved in the translocation of lipopolysaccharide (LPS) from the inner membrane to the outer membrane.</text>
</comment>
<keyword evidence="5 9" id="KW-0812">Transmembrane</keyword>
<keyword evidence="4" id="KW-1003">Cell membrane</keyword>
<evidence type="ECO:0000256" key="1">
    <source>
        <dbReference type="ARBA" id="ARBA00002265"/>
    </source>
</evidence>